<dbReference type="EMBL" id="BJZV01000011">
    <property type="protein sequence ID" value="GEP10357.1"/>
    <property type="molecule type" value="Genomic_DNA"/>
</dbReference>
<dbReference type="Proteomes" id="UP000321750">
    <property type="component" value="Unassembled WGS sequence"/>
</dbReference>
<dbReference type="AlphaFoldDB" id="A0A512JK76"/>
<proteinExistence type="predicted"/>
<reference evidence="1 2" key="1">
    <citation type="submission" date="2019-07" db="EMBL/GenBank/DDBJ databases">
        <title>Whole genome shotgun sequence of Methylobacterium gnaphalii NBRC 107716.</title>
        <authorList>
            <person name="Hosoyama A."/>
            <person name="Uohara A."/>
            <person name="Ohji S."/>
            <person name="Ichikawa N."/>
        </authorList>
    </citation>
    <scope>NUCLEOTIDE SEQUENCE [LARGE SCALE GENOMIC DNA]</scope>
    <source>
        <strain evidence="1 2">NBRC 107716</strain>
    </source>
</reference>
<evidence type="ECO:0000313" key="2">
    <source>
        <dbReference type="Proteomes" id="UP000321750"/>
    </source>
</evidence>
<sequence length="57" mass="6379">MVLFMNWGAWAVACALAFWMLFDLVKTDRSFDEEYLLSSAEGEIVDSEVGESAARAE</sequence>
<accession>A0A512JK76</accession>
<organism evidence="1 2">
    <name type="scientific">Methylobacterium gnaphalii</name>
    <dbReference type="NCBI Taxonomy" id="1010610"/>
    <lineage>
        <taxon>Bacteria</taxon>
        <taxon>Pseudomonadati</taxon>
        <taxon>Pseudomonadota</taxon>
        <taxon>Alphaproteobacteria</taxon>
        <taxon>Hyphomicrobiales</taxon>
        <taxon>Methylobacteriaceae</taxon>
        <taxon>Methylobacterium</taxon>
    </lineage>
</organism>
<gene>
    <name evidence="1" type="ORF">MGN01_22020</name>
</gene>
<protein>
    <submittedName>
        <fullName evidence="1">Uncharacterized protein</fullName>
    </submittedName>
</protein>
<keyword evidence="2" id="KW-1185">Reference proteome</keyword>
<comment type="caution">
    <text evidence="1">The sequence shown here is derived from an EMBL/GenBank/DDBJ whole genome shotgun (WGS) entry which is preliminary data.</text>
</comment>
<dbReference type="RefSeq" id="WP_170245935.1">
    <property type="nucleotide sequence ID" value="NZ_BJZV01000011.1"/>
</dbReference>
<evidence type="ECO:0000313" key="1">
    <source>
        <dbReference type="EMBL" id="GEP10357.1"/>
    </source>
</evidence>
<name>A0A512JK76_9HYPH</name>